<keyword evidence="2" id="KW-0234">DNA repair</keyword>
<feature type="region of interest" description="Disordered" evidence="3">
    <location>
        <begin position="136"/>
        <end position="155"/>
    </location>
</feature>
<dbReference type="GO" id="GO:0016887">
    <property type="term" value="F:ATP hydrolysis activity"/>
    <property type="evidence" value="ECO:0007669"/>
    <property type="project" value="InterPro"/>
</dbReference>
<evidence type="ECO:0000313" key="5">
    <source>
        <dbReference type="EMBL" id="KAI7741221.1"/>
    </source>
</evidence>
<dbReference type="PANTHER" id="PTHR23336:SF50">
    <property type="entry name" value="PROTEIN MICRORCHIDIA 1-RELATED"/>
    <property type="match status" value="1"/>
</dbReference>
<proteinExistence type="predicted"/>
<accession>A0AAD5GI97</accession>
<dbReference type="EMBL" id="JAMZMK010008237">
    <property type="protein sequence ID" value="KAI7741221.1"/>
    <property type="molecule type" value="Genomic_DNA"/>
</dbReference>
<evidence type="ECO:0000313" key="6">
    <source>
        <dbReference type="Proteomes" id="UP001206925"/>
    </source>
</evidence>
<reference evidence="5" key="1">
    <citation type="submission" date="2022-06" db="EMBL/GenBank/DDBJ databases">
        <title>Uncovering the hologenomic basis of an extraordinary plant invasion.</title>
        <authorList>
            <person name="Bieker V.C."/>
            <person name="Martin M.D."/>
            <person name="Gilbert T."/>
            <person name="Hodgins K."/>
            <person name="Battlay P."/>
            <person name="Petersen B."/>
            <person name="Wilson J."/>
        </authorList>
    </citation>
    <scope>NUCLEOTIDE SEQUENCE</scope>
    <source>
        <strain evidence="5">AA19_3_7</strain>
        <tissue evidence="5">Leaf</tissue>
    </source>
</reference>
<evidence type="ECO:0000259" key="4">
    <source>
        <dbReference type="Pfam" id="PF17942"/>
    </source>
</evidence>
<name>A0AAD5GI97_AMBAR</name>
<dbReference type="Proteomes" id="UP001206925">
    <property type="component" value="Unassembled WGS sequence"/>
</dbReference>
<dbReference type="InterPro" id="IPR045261">
    <property type="entry name" value="MORC_ATPase"/>
</dbReference>
<keyword evidence="1" id="KW-0227">DNA damage</keyword>
<evidence type="ECO:0000256" key="2">
    <source>
        <dbReference type="ARBA" id="ARBA00023204"/>
    </source>
</evidence>
<protein>
    <recommendedName>
        <fullName evidence="4">Morc S5 domain-containing protein</fullName>
    </recommendedName>
</protein>
<organism evidence="5 6">
    <name type="scientific">Ambrosia artemisiifolia</name>
    <name type="common">Common ragweed</name>
    <dbReference type="NCBI Taxonomy" id="4212"/>
    <lineage>
        <taxon>Eukaryota</taxon>
        <taxon>Viridiplantae</taxon>
        <taxon>Streptophyta</taxon>
        <taxon>Embryophyta</taxon>
        <taxon>Tracheophyta</taxon>
        <taxon>Spermatophyta</taxon>
        <taxon>Magnoliopsida</taxon>
        <taxon>eudicotyledons</taxon>
        <taxon>Gunneridae</taxon>
        <taxon>Pentapetalae</taxon>
        <taxon>asterids</taxon>
        <taxon>campanulids</taxon>
        <taxon>Asterales</taxon>
        <taxon>Asteraceae</taxon>
        <taxon>Asteroideae</taxon>
        <taxon>Heliantheae alliance</taxon>
        <taxon>Heliantheae</taxon>
        <taxon>Ambrosia</taxon>
    </lineage>
</organism>
<evidence type="ECO:0000256" key="1">
    <source>
        <dbReference type="ARBA" id="ARBA00022763"/>
    </source>
</evidence>
<comment type="caution">
    <text evidence="5">The sequence shown here is derived from an EMBL/GenBank/DDBJ whole genome shotgun (WGS) entry which is preliminary data.</text>
</comment>
<gene>
    <name evidence="5" type="ORF">M8C21_019780</name>
</gene>
<sequence>MEDLGDGGSPTRAAVAPRSYDDGGGVDFDGGGVVVPMTATDRFVGVSVKTAQISVNYLTPRISSTARFCSFSCRTGQDDIIVPMAYASMLCLRKFKNFKIILRGKPVDQYNIADDLRNPQVNIYRPHIASIKEVTRHGSSNGLSSSDAGERVNKS</sequence>
<evidence type="ECO:0000256" key="3">
    <source>
        <dbReference type="SAM" id="MobiDB-lite"/>
    </source>
</evidence>
<dbReference type="InterPro" id="IPR041006">
    <property type="entry name" value="Morc_S5"/>
</dbReference>
<dbReference type="GO" id="GO:0006281">
    <property type="term" value="P:DNA repair"/>
    <property type="evidence" value="ECO:0007669"/>
    <property type="project" value="UniProtKB-KW"/>
</dbReference>
<keyword evidence="6" id="KW-1185">Reference proteome</keyword>
<dbReference type="Pfam" id="PF17942">
    <property type="entry name" value="Morc6_S5"/>
    <property type="match status" value="1"/>
</dbReference>
<feature type="compositionally biased region" description="Polar residues" evidence="3">
    <location>
        <begin position="137"/>
        <end position="147"/>
    </location>
</feature>
<dbReference type="GO" id="GO:0005634">
    <property type="term" value="C:nucleus"/>
    <property type="evidence" value="ECO:0007669"/>
    <property type="project" value="TreeGrafter"/>
</dbReference>
<dbReference type="PANTHER" id="PTHR23336">
    <property type="entry name" value="ZINC FINGER CW-TYPE COILED-COIL DOMAIN PROTEIN 3"/>
    <property type="match status" value="1"/>
</dbReference>
<feature type="domain" description="Morc S5" evidence="4">
    <location>
        <begin position="85"/>
        <end position="134"/>
    </location>
</feature>
<dbReference type="AlphaFoldDB" id="A0AAD5GI97"/>